<accession>A0A6L5Y0N2</accession>
<dbReference type="InterPro" id="IPR029100">
    <property type="entry name" value="Ntox50"/>
</dbReference>
<reference evidence="2 3" key="1">
    <citation type="submission" date="2019-08" db="EMBL/GenBank/DDBJ databases">
        <title>In-depth cultivation of the pig gut microbiome towards novel bacterial diversity and tailored functional studies.</title>
        <authorList>
            <person name="Wylensek D."/>
            <person name="Hitch T.C.A."/>
            <person name="Clavel T."/>
        </authorList>
    </citation>
    <scope>NUCLEOTIDE SEQUENCE [LARGE SCALE GENOMIC DNA]</scope>
    <source>
        <strain evidence="2 3">WCA-693-APC-MOT-I</strain>
    </source>
</reference>
<gene>
    <name evidence="2" type="ORF">FYJ58_12280</name>
</gene>
<organism evidence="2 3">
    <name type="scientific">Velocimicrobium porci</name>
    <dbReference type="NCBI Taxonomy" id="2606634"/>
    <lineage>
        <taxon>Bacteria</taxon>
        <taxon>Bacillati</taxon>
        <taxon>Bacillota</taxon>
        <taxon>Clostridia</taxon>
        <taxon>Lachnospirales</taxon>
        <taxon>Lachnospiraceae</taxon>
        <taxon>Velocimicrobium</taxon>
    </lineage>
</organism>
<comment type="caution">
    <text evidence="2">The sequence shown here is derived from an EMBL/GenBank/DDBJ whole genome shotgun (WGS) entry which is preliminary data.</text>
</comment>
<keyword evidence="3" id="KW-1185">Reference proteome</keyword>
<feature type="domain" description="Bacterial toxin 50" evidence="1">
    <location>
        <begin position="5"/>
        <end position="87"/>
    </location>
</feature>
<name>A0A6L5Y0N2_9FIRM</name>
<dbReference type="AlphaFoldDB" id="A0A6L5Y0N2"/>
<evidence type="ECO:0000313" key="2">
    <source>
        <dbReference type="EMBL" id="MSS64645.1"/>
    </source>
</evidence>
<sequence>MSWWQSEHILWHNNYTKGRSYLSISLQKVQELVNKYAGTGELKRDNKGNWSNKEFVVTDKIVGVCIDPITGKERPTTRFSIHYFKRGGKLMLSEKELLFYHAQGKKVRIICIDGTILEGKCTEYSTAYDNDPEEASITLKEPLKNGILLPWVTEVMEHEIKKIEYLN</sequence>
<proteinExistence type="predicted"/>
<dbReference type="EMBL" id="VUMT01000023">
    <property type="protein sequence ID" value="MSS64645.1"/>
    <property type="molecule type" value="Genomic_DNA"/>
</dbReference>
<evidence type="ECO:0000259" key="1">
    <source>
        <dbReference type="Pfam" id="PF15542"/>
    </source>
</evidence>
<evidence type="ECO:0000313" key="3">
    <source>
        <dbReference type="Proteomes" id="UP000482209"/>
    </source>
</evidence>
<dbReference type="Proteomes" id="UP000482209">
    <property type="component" value="Unassembled WGS sequence"/>
</dbReference>
<dbReference type="Pfam" id="PF15542">
    <property type="entry name" value="Ntox50"/>
    <property type="match status" value="1"/>
</dbReference>
<protein>
    <recommendedName>
        <fullName evidence="1">Bacterial toxin 50 domain-containing protein</fullName>
    </recommendedName>
</protein>